<evidence type="ECO:0000259" key="1">
    <source>
        <dbReference type="Pfam" id="PF01548"/>
    </source>
</evidence>
<accession>A0A1H9PMA0</accession>
<proteinExistence type="predicted"/>
<feature type="domain" description="Transposase IS116/IS110/IS902 C-terminal" evidence="2">
    <location>
        <begin position="211"/>
        <end position="290"/>
    </location>
</feature>
<dbReference type="GO" id="GO:0006313">
    <property type="term" value="P:DNA transposition"/>
    <property type="evidence" value="ECO:0007669"/>
    <property type="project" value="InterPro"/>
</dbReference>
<evidence type="ECO:0000313" key="4">
    <source>
        <dbReference type="Proteomes" id="UP000199021"/>
    </source>
</evidence>
<dbReference type="RefSeq" id="WP_175489534.1">
    <property type="nucleotide sequence ID" value="NZ_FOFB01000062.1"/>
</dbReference>
<dbReference type="PANTHER" id="PTHR33055:SF3">
    <property type="entry name" value="PUTATIVE TRANSPOSASE FOR IS117-RELATED"/>
    <property type="match status" value="1"/>
</dbReference>
<dbReference type="InterPro" id="IPR002525">
    <property type="entry name" value="Transp_IS110-like_N"/>
</dbReference>
<sequence length="356" mass="40204">MTIIKQSAGIDVGKNDFYIRLLRQEAGQDDFRKHRGVKKFLNTPAGFTELDTWLKKYTIKGLSLPIAMEATGVYHEELAYFLKDKGYRVSIELPTKIKAFAKSLNQQSKTDEIDADVIAQLAFERNLREWTPPTKSMRQLKALTRQHQAITEAKTVTKNQLHAVSHSAFPMKKVLKRYEQIIKLQDEQLDMIEKEIKRLAKGDAALDRLINLLTSIPGIALKTASAIIAETGGFQLFASRSQLIKYAGMDIKSKTSGTSIRGRSTMSKAGNSRIRRALHMPSLQFVNRDDMIGQLYSRVLDRTKIKMKALVAVQRKLLIIMYAVVKSGVPYDKKLHRARCQNGVGEPELAYSDSMS</sequence>
<dbReference type="GO" id="GO:0003677">
    <property type="term" value="F:DNA binding"/>
    <property type="evidence" value="ECO:0007669"/>
    <property type="project" value="InterPro"/>
</dbReference>
<dbReference type="InParanoid" id="A0A1H9PMA0"/>
<evidence type="ECO:0000313" key="3">
    <source>
        <dbReference type="EMBL" id="SER48935.1"/>
    </source>
</evidence>
<evidence type="ECO:0000259" key="2">
    <source>
        <dbReference type="Pfam" id="PF02371"/>
    </source>
</evidence>
<protein>
    <submittedName>
        <fullName evidence="3">Transposase</fullName>
    </submittedName>
</protein>
<dbReference type="EMBL" id="FOFB01000062">
    <property type="protein sequence ID" value="SER48935.1"/>
    <property type="molecule type" value="Genomic_DNA"/>
</dbReference>
<keyword evidence="4" id="KW-1185">Reference proteome</keyword>
<name>A0A1H9PMA0_9BACT</name>
<reference evidence="4" key="1">
    <citation type="submission" date="2016-10" db="EMBL/GenBank/DDBJ databases">
        <authorList>
            <person name="Varghese N."/>
            <person name="Submissions S."/>
        </authorList>
    </citation>
    <scope>NUCLEOTIDE SEQUENCE [LARGE SCALE GENOMIC DNA]</scope>
    <source>
        <strain evidence="4">DSM 24740</strain>
    </source>
</reference>
<dbReference type="InterPro" id="IPR003346">
    <property type="entry name" value="Transposase_20"/>
</dbReference>
<organism evidence="3 4">
    <name type="scientific">Neolewinella agarilytica</name>
    <dbReference type="NCBI Taxonomy" id="478744"/>
    <lineage>
        <taxon>Bacteria</taxon>
        <taxon>Pseudomonadati</taxon>
        <taxon>Bacteroidota</taxon>
        <taxon>Saprospiria</taxon>
        <taxon>Saprospirales</taxon>
        <taxon>Lewinellaceae</taxon>
        <taxon>Neolewinella</taxon>
    </lineage>
</organism>
<dbReference type="Pfam" id="PF01548">
    <property type="entry name" value="DEDD_Tnp_IS110"/>
    <property type="match status" value="1"/>
</dbReference>
<dbReference type="PANTHER" id="PTHR33055">
    <property type="entry name" value="TRANSPOSASE FOR INSERTION SEQUENCE ELEMENT IS1111A"/>
    <property type="match status" value="1"/>
</dbReference>
<feature type="domain" description="Transposase IS110-like N-terminal" evidence="1">
    <location>
        <begin position="8"/>
        <end position="170"/>
    </location>
</feature>
<dbReference type="Pfam" id="PF02371">
    <property type="entry name" value="Transposase_20"/>
    <property type="match status" value="1"/>
</dbReference>
<dbReference type="GO" id="GO:0004803">
    <property type="term" value="F:transposase activity"/>
    <property type="evidence" value="ECO:0007669"/>
    <property type="project" value="InterPro"/>
</dbReference>
<dbReference type="AlphaFoldDB" id="A0A1H9PMA0"/>
<dbReference type="Proteomes" id="UP000199021">
    <property type="component" value="Unassembled WGS sequence"/>
</dbReference>
<gene>
    <name evidence="3" type="ORF">SAMN05444359_1621</name>
</gene>
<dbReference type="InterPro" id="IPR047650">
    <property type="entry name" value="Transpos_IS110"/>
</dbReference>